<sequence>MVVMDFLKDNSVWITPLLVAIVGGVISGIFYLIKKGGKSNKQTIKDVHNSTINQVNGNNNEFRK</sequence>
<gene>
    <name evidence="2" type="ORF">NCTC11157_01531</name>
</gene>
<protein>
    <submittedName>
        <fullName evidence="2">Uncharacterized protein</fullName>
    </submittedName>
</protein>
<keyword evidence="1" id="KW-0812">Transmembrane</keyword>
<keyword evidence="1" id="KW-1133">Transmembrane helix</keyword>
<dbReference type="AlphaFoldDB" id="A0A379E0E2"/>
<organism evidence="2 3">
    <name type="scientific">Prevotella disiens</name>
    <dbReference type="NCBI Taxonomy" id="28130"/>
    <lineage>
        <taxon>Bacteria</taxon>
        <taxon>Pseudomonadati</taxon>
        <taxon>Bacteroidota</taxon>
        <taxon>Bacteroidia</taxon>
        <taxon>Bacteroidales</taxon>
        <taxon>Prevotellaceae</taxon>
        <taxon>Prevotella</taxon>
    </lineage>
</organism>
<dbReference type="EMBL" id="UGTL01000001">
    <property type="protein sequence ID" value="SUB85794.1"/>
    <property type="molecule type" value="Genomic_DNA"/>
</dbReference>
<evidence type="ECO:0000313" key="2">
    <source>
        <dbReference type="EMBL" id="SUB85794.1"/>
    </source>
</evidence>
<dbReference type="OrthoDB" id="9867574at2"/>
<feature type="transmembrane region" description="Helical" evidence="1">
    <location>
        <begin position="12"/>
        <end position="33"/>
    </location>
</feature>
<evidence type="ECO:0000313" key="3">
    <source>
        <dbReference type="Proteomes" id="UP000254072"/>
    </source>
</evidence>
<dbReference type="Proteomes" id="UP000254072">
    <property type="component" value="Unassembled WGS sequence"/>
</dbReference>
<name>A0A379E0E2_9BACT</name>
<proteinExistence type="predicted"/>
<accession>A0A379E0E2</accession>
<evidence type="ECO:0000256" key="1">
    <source>
        <dbReference type="SAM" id="Phobius"/>
    </source>
</evidence>
<keyword evidence="1" id="KW-0472">Membrane</keyword>
<reference evidence="2 3" key="1">
    <citation type="submission" date="2018-06" db="EMBL/GenBank/DDBJ databases">
        <authorList>
            <consortium name="Pathogen Informatics"/>
            <person name="Doyle S."/>
        </authorList>
    </citation>
    <scope>NUCLEOTIDE SEQUENCE [LARGE SCALE GENOMIC DNA]</scope>
    <source>
        <strain evidence="2 3">NCTC11157</strain>
    </source>
</reference>